<gene>
    <name evidence="2" type="ORF">B296_00042033</name>
</gene>
<protein>
    <recommendedName>
        <fullName evidence="4">Secreted protein</fullName>
    </recommendedName>
</protein>
<sequence>MRGSKRWWWILWRVSQSIFLSSARRDDESSPKREWQLTRAGVAPRCERNASSSCRQVSVPWRFAVALHASRGHKCQSRRRRWFLGDPNRHKWLRNEHKPAVVARGSSDEIAR</sequence>
<evidence type="ECO:0000256" key="1">
    <source>
        <dbReference type="SAM" id="SignalP"/>
    </source>
</evidence>
<evidence type="ECO:0000313" key="3">
    <source>
        <dbReference type="Proteomes" id="UP000287651"/>
    </source>
</evidence>
<accession>A0A426X760</accession>
<evidence type="ECO:0000313" key="2">
    <source>
        <dbReference type="EMBL" id="RRT35316.1"/>
    </source>
</evidence>
<organism evidence="2 3">
    <name type="scientific">Ensete ventricosum</name>
    <name type="common">Abyssinian banana</name>
    <name type="synonym">Musa ensete</name>
    <dbReference type="NCBI Taxonomy" id="4639"/>
    <lineage>
        <taxon>Eukaryota</taxon>
        <taxon>Viridiplantae</taxon>
        <taxon>Streptophyta</taxon>
        <taxon>Embryophyta</taxon>
        <taxon>Tracheophyta</taxon>
        <taxon>Spermatophyta</taxon>
        <taxon>Magnoliopsida</taxon>
        <taxon>Liliopsida</taxon>
        <taxon>Zingiberales</taxon>
        <taxon>Musaceae</taxon>
        <taxon>Ensete</taxon>
    </lineage>
</organism>
<dbReference type="Proteomes" id="UP000287651">
    <property type="component" value="Unassembled WGS sequence"/>
</dbReference>
<name>A0A426X760_ENSVE</name>
<dbReference type="EMBL" id="AMZH03025223">
    <property type="protein sequence ID" value="RRT35316.1"/>
    <property type="molecule type" value="Genomic_DNA"/>
</dbReference>
<reference evidence="2 3" key="1">
    <citation type="journal article" date="2014" name="Agronomy (Basel)">
        <title>A Draft Genome Sequence for Ensete ventricosum, the Drought-Tolerant Tree Against Hunger.</title>
        <authorList>
            <person name="Harrison J."/>
            <person name="Moore K.A."/>
            <person name="Paszkiewicz K."/>
            <person name="Jones T."/>
            <person name="Grant M."/>
            <person name="Ambacheew D."/>
            <person name="Muzemil S."/>
            <person name="Studholme D.J."/>
        </authorList>
    </citation>
    <scope>NUCLEOTIDE SEQUENCE [LARGE SCALE GENOMIC DNA]</scope>
</reference>
<evidence type="ECO:0008006" key="4">
    <source>
        <dbReference type="Google" id="ProtNLM"/>
    </source>
</evidence>
<feature type="signal peptide" evidence="1">
    <location>
        <begin position="1"/>
        <end position="23"/>
    </location>
</feature>
<comment type="caution">
    <text evidence="2">The sequence shown here is derived from an EMBL/GenBank/DDBJ whole genome shotgun (WGS) entry which is preliminary data.</text>
</comment>
<feature type="chain" id="PRO_5019475023" description="Secreted protein" evidence="1">
    <location>
        <begin position="24"/>
        <end position="112"/>
    </location>
</feature>
<keyword evidence="1" id="KW-0732">Signal</keyword>
<dbReference type="AlphaFoldDB" id="A0A426X760"/>
<proteinExistence type="predicted"/>